<evidence type="ECO:0000313" key="1">
    <source>
        <dbReference type="EMBL" id="TCU57757.1"/>
    </source>
</evidence>
<dbReference type="RefSeq" id="WP_008688753.1">
    <property type="nucleotide sequence ID" value="NZ_JAJCII010000013.1"/>
</dbReference>
<gene>
    <name evidence="1" type="ORF">EDD61_11671</name>
</gene>
<dbReference type="AlphaFoldDB" id="A0A4R3TA60"/>
<comment type="caution">
    <text evidence="1">The sequence shown here is derived from an EMBL/GenBank/DDBJ whole genome shotgun (WGS) entry which is preliminary data.</text>
</comment>
<keyword evidence="2" id="KW-1185">Reference proteome</keyword>
<dbReference type="Proteomes" id="UP000295773">
    <property type="component" value="Unassembled WGS sequence"/>
</dbReference>
<accession>A0A4R3TA60</accession>
<sequence>MMEFYAVKQNFYVMLKKHPNVCQDITVLSNEQCDAILHKIDAEMLYTSAISYFDQMVQWNHEFMRLKDELQDCCYEIQLHTYSISLDNADNPFLNLLVRKYPYHVLLPQEV</sequence>
<evidence type="ECO:0000313" key="2">
    <source>
        <dbReference type="Proteomes" id="UP000295773"/>
    </source>
</evidence>
<name>A0A4R3TA60_9FIRM</name>
<proteinExistence type="predicted"/>
<reference evidence="1 2" key="1">
    <citation type="submission" date="2019-03" db="EMBL/GenBank/DDBJ databases">
        <title>Genomic Encyclopedia of Type Strains, Phase IV (KMG-IV): sequencing the most valuable type-strain genomes for metagenomic binning, comparative biology and taxonomic classification.</title>
        <authorList>
            <person name="Goeker M."/>
        </authorList>
    </citation>
    <scope>NUCLEOTIDE SEQUENCE [LARGE SCALE GENOMIC DNA]</scope>
    <source>
        <strain evidence="1 2">DSM 29481</strain>
    </source>
</reference>
<organism evidence="1 2">
    <name type="scientific">Longicatena caecimuris</name>
    <dbReference type="NCBI Taxonomy" id="1796635"/>
    <lineage>
        <taxon>Bacteria</taxon>
        <taxon>Bacillati</taxon>
        <taxon>Bacillota</taxon>
        <taxon>Erysipelotrichia</taxon>
        <taxon>Erysipelotrichales</taxon>
        <taxon>Erysipelotrichaceae</taxon>
        <taxon>Longicatena</taxon>
    </lineage>
</organism>
<dbReference type="EMBL" id="SMBP01000016">
    <property type="protein sequence ID" value="TCU57757.1"/>
    <property type="molecule type" value="Genomic_DNA"/>
</dbReference>
<protein>
    <submittedName>
        <fullName evidence="1">Uncharacterized protein</fullName>
    </submittedName>
</protein>